<accession>A0ABN7UR78</accession>
<dbReference type="EMBL" id="CAJVQB010005279">
    <property type="protein sequence ID" value="CAG8657636.1"/>
    <property type="molecule type" value="Genomic_DNA"/>
</dbReference>
<evidence type="ECO:0000256" key="1">
    <source>
        <dbReference type="SAM" id="MobiDB-lite"/>
    </source>
</evidence>
<evidence type="ECO:0000313" key="2">
    <source>
        <dbReference type="EMBL" id="CAG8657636.1"/>
    </source>
</evidence>
<evidence type="ECO:0000313" key="3">
    <source>
        <dbReference type="Proteomes" id="UP000789901"/>
    </source>
</evidence>
<reference evidence="2 3" key="1">
    <citation type="submission" date="2021-06" db="EMBL/GenBank/DDBJ databases">
        <authorList>
            <person name="Kallberg Y."/>
            <person name="Tangrot J."/>
            <person name="Rosling A."/>
        </authorList>
    </citation>
    <scope>NUCLEOTIDE SEQUENCE [LARGE SCALE GENOMIC DNA]</scope>
    <source>
        <strain evidence="2 3">120-4 pot B 10/14</strain>
    </source>
</reference>
<proteinExistence type="predicted"/>
<gene>
    <name evidence="2" type="ORF">GMARGA_LOCUS9705</name>
</gene>
<feature type="region of interest" description="Disordered" evidence="1">
    <location>
        <begin position="41"/>
        <end position="61"/>
    </location>
</feature>
<dbReference type="Proteomes" id="UP000789901">
    <property type="component" value="Unassembled WGS sequence"/>
</dbReference>
<organism evidence="2 3">
    <name type="scientific">Gigaspora margarita</name>
    <dbReference type="NCBI Taxonomy" id="4874"/>
    <lineage>
        <taxon>Eukaryota</taxon>
        <taxon>Fungi</taxon>
        <taxon>Fungi incertae sedis</taxon>
        <taxon>Mucoromycota</taxon>
        <taxon>Glomeromycotina</taxon>
        <taxon>Glomeromycetes</taxon>
        <taxon>Diversisporales</taxon>
        <taxon>Gigasporaceae</taxon>
        <taxon>Gigaspora</taxon>
    </lineage>
</organism>
<protein>
    <submittedName>
        <fullName evidence="2">23079_t:CDS:1</fullName>
    </submittedName>
</protein>
<sequence>MNQLHAKILRTHKKKSNIQSHHSSFSVNSVPIASSFINPVPIASTSEKTNDDDNRDEDSFSEADWDVIIDRWEELLIKKKFEEEQDNFDEVDIDFLSLEIHPAKNQAAK</sequence>
<keyword evidence="3" id="KW-1185">Reference proteome</keyword>
<name>A0ABN7UR78_GIGMA</name>
<comment type="caution">
    <text evidence="2">The sequence shown here is derived from an EMBL/GenBank/DDBJ whole genome shotgun (WGS) entry which is preliminary data.</text>
</comment>